<feature type="transmembrane region" description="Helical" evidence="10">
    <location>
        <begin position="126"/>
        <end position="147"/>
    </location>
</feature>
<dbReference type="PANTHER" id="PTHR10050:SF46">
    <property type="entry name" value="PROTEIN O-MANNOSYL-TRANSFERASE 2"/>
    <property type="match status" value="1"/>
</dbReference>
<feature type="transmembrane region" description="Helical" evidence="10">
    <location>
        <begin position="234"/>
        <end position="251"/>
    </location>
</feature>
<feature type="domain" description="ArnT-like N-terminal" evidence="11">
    <location>
        <begin position="118"/>
        <end position="257"/>
    </location>
</feature>
<accession>A0ABP6QA75</accession>
<keyword evidence="6 10" id="KW-0812">Transmembrane</keyword>
<dbReference type="Proteomes" id="UP001501237">
    <property type="component" value="Unassembled WGS sequence"/>
</dbReference>
<dbReference type="InterPro" id="IPR032421">
    <property type="entry name" value="PMT_4TMC"/>
</dbReference>
<evidence type="ECO:0000256" key="7">
    <source>
        <dbReference type="ARBA" id="ARBA00022989"/>
    </source>
</evidence>
<evidence type="ECO:0000256" key="4">
    <source>
        <dbReference type="ARBA" id="ARBA00022676"/>
    </source>
</evidence>
<evidence type="ECO:0000256" key="8">
    <source>
        <dbReference type="ARBA" id="ARBA00023136"/>
    </source>
</evidence>
<sequence>MIVIEKVTAARPADWTRRRLSELDWGWLGPVLVSAIAFLLVFPKLGRPHELMWDETYYAKDAWAMLYSGTELSWRDQPGGQPANGLVMGGDPAAGLVPGVAGSAVHPPMGKWMIAIGIRLFGMNPLGWRAAAAVAAVVAVLVLARTVRRMTGSTLFGCAAGLLLAMDGSWLVMGRVAMLDMFLMTFIVCAFGCLVVDRDRTRERLSGGTCGPFLLHGWRILAAVFFGLAACTKWTGLFALAFLWALALLWDRNARKAAGVRRPWAGMLLKDALPSVVTVGFVALTTYVAGWWGFFVSGTGLQEKLFGRRIAAWDRDWADGHPSALPDFLDPLRSLWQRHVDTYSFHHGVIGSHPSQSWPWEWTYQGRPAGMHFSVTEAGQRGCGLAEKCVRNVTDLGTPAIWWVSLPVLGLLLLTLPWTRDWRAAAAITGYLAGILPWLPEAFHGRTMFSTYALPMLPFIVIGLVVAFAMLWERTANRPRLRTAAGAAGFLYLLAVSVTFAYFYPILTAELVPWSSWMDRMWLHRWI</sequence>
<feature type="transmembrane region" description="Helical" evidence="10">
    <location>
        <begin position="424"/>
        <end position="440"/>
    </location>
</feature>
<name>A0ABP6QA75_9ACTN</name>
<feature type="transmembrane region" description="Helical" evidence="10">
    <location>
        <begin position="452"/>
        <end position="472"/>
    </location>
</feature>
<feature type="transmembrane region" description="Helical" evidence="10">
    <location>
        <begin position="178"/>
        <end position="196"/>
    </location>
</feature>
<evidence type="ECO:0000259" key="11">
    <source>
        <dbReference type="Pfam" id="PF02366"/>
    </source>
</evidence>
<comment type="similarity">
    <text evidence="3 10">Belongs to the glycosyltransferase 39 family.</text>
</comment>
<keyword evidence="14" id="KW-1185">Reference proteome</keyword>
<comment type="subcellular location">
    <subcellularLocation>
        <location evidence="10">Cell membrane</location>
    </subcellularLocation>
    <subcellularLocation>
        <location evidence="1">Endomembrane system</location>
        <topology evidence="1">Multi-pass membrane protein</topology>
    </subcellularLocation>
</comment>
<evidence type="ECO:0000313" key="13">
    <source>
        <dbReference type="EMBL" id="GAA3209207.1"/>
    </source>
</evidence>
<dbReference type="Pfam" id="PF16192">
    <property type="entry name" value="PMT_4TMC"/>
    <property type="match status" value="1"/>
</dbReference>
<feature type="transmembrane region" description="Helical" evidence="10">
    <location>
        <begin position="272"/>
        <end position="294"/>
    </location>
</feature>
<evidence type="ECO:0000256" key="6">
    <source>
        <dbReference type="ARBA" id="ARBA00022692"/>
    </source>
</evidence>
<dbReference type="Pfam" id="PF02366">
    <property type="entry name" value="PMT"/>
    <property type="match status" value="1"/>
</dbReference>
<protein>
    <recommendedName>
        <fullName evidence="9 10">Polyprenol-phosphate-mannose--protein mannosyltransferase</fullName>
        <ecNumber evidence="10">2.4.1.-</ecNumber>
    </recommendedName>
</protein>
<keyword evidence="10" id="KW-1003">Cell membrane</keyword>
<feature type="transmembrane region" description="Helical" evidence="10">
    <location>
        <begin position="484"/>
        <end position="507"/>
    </location>
</feature>
<evidence type="ECO:0000256" key="9">
    <source>
        <dbReference type="ARBA" id="ARBA00093617"/>
    </source>
</evidence>
<comment type="pathway">
    <text evidence="2 10">Protein modification; protein glycosylation.</text>
</comment>
<dbReference type="InterPro" id="IPR003342">
    <property type="entry name" value="ArnT-like_N"/>
</dbReference>
<evidence type="ECO:0000256" key="1">
    <source>
        <dbReference type="ARBA" id="ARBA00004127"/>
    </source>
</evidence>
<dbReference type="InterPro" id="IPR027005">
    <property type="entry name" value="PMT-like"/>
</dbReference>
<evidence type="ECO:0000256" key="3">
    <source>
        <dbReference type="ARBA" id="ARBA00007222"/>
    </source>
</evidence>
<gene>
    <name evidence="13" type="ORF">GCM10010468_26580</name>
</gene>
<comment type="function">
    <text evidence="10">Protein O-mannosyltransferase that catalyzes the transfer of a single mannose residue from a polyprenol phospho-mannosyl lipidic donor to the hydroxyl group of selected serine and threonine residues in acceptor proteins.</text>
</comment>
<feature type="transmembrane region" description="Helical" evidence="10">
    <location>
        <begin position="208"/>
        <end position="228"/>
    </location>
</feature>
<dbReference type="PANTHER" id="PTHR10050">
    <property type="entry name" value="DOLICHYL-PHOSPHATE-MANNOSE--PROTEIN MANNOSYLTRANSFERASE"/>
    <property type="match status" value="1"/>
</dbReference>
<keyword evidence="7 10" id="KW-1133">Transmembrane helix</keyword>
<dbReference type="RefSeq" id="WP_344827048.1">
    <property type="nucleotide sequence ID" value="NZ_BAAAUV010000005.1"/>
</dbReference>
<comment type="caution">
    <text evidence="13">The sequence shown here is derived from an EMBL/GenBank/DDBJ whole genome shotgun (WGS) entry which is preliminary data.</text>
</comment>
<keyword evidence="5 10" id="KW-0808">Transferase</keyword>
<dbReference type="EC" id="2.4.1.-" evidence="10"/>
<feature type="domain" description="Protein O-mannosyl-transferase C-terminal four TM" evidence="12">
    <location>
        <begin position="332"/>
        <end position="526"/>
    </location>
</feature>
<evidence type="ECO:0000256" key="5">
    <source>
        <dbReference type="ARBA" id="ARBA00022679"/>
    </source>
</evidence>
<proteinExistence type="inferred from homology"/>
<evidence type="ECO:0000259" key="12">
    <source>
        <dbReference type="Pfam" id="PF16192"/>
    </source>
</evidence>
<evidence type="ECO:0000256" key="10">
    <source>
        <dbReference type="RuleBase" id="RU367007"/>
    </source>
</evidence>
<organism evidence="13 14">
    <name type="scientific">Actinocorallia longicatena</name>
    <dbReference type="NCBI Taxonomy" id="111803"/>
    <lineage>
        <taxon>Bacteria</taxon>
        <taxon>Bacillati</taxon>
        <taxon>Actinomycetota</taxon>
        <taxon>Actinomycetes</taxon>
        <taxon>Streptosporangiales</taxon>
        <taxon>Thermomonosporaceae</taxon>
        <taxon>Actinocorallia</taxon>
    </lineage>
</organism>
<feature type="transmembrane region" description="Helical" evidence="10">
    <location>
        <begin position="25"/>
        <end position="43"/>
    </location>
</feature>
<keyword evidence="8 10" id="KW-0472">Membrane</keyword>
<reference evidence="14" key="1">
    <citation type="journal article" date="2019" name="Int. J. Syst. Evol. Microbiol.">
        <title>The Global Catalogue of Microorganisms (GCM) 10K type strain sequencing project: providing services to taxonomists for standard genome sequencing and annotation.</title>
        <authorList>
            <consortium name="The Broad Institute Genomics Platform"/>
            <consortium name="The Broad Institute Genome Sequencing Center for Infectious Disease"/>
            <person name="Wu L."/>
            <person name="Ma J."/>
        </authorList>
    </citation>
    <scope>NUCLEOTIDE SEQUENCE [LARGE SCALE GENOMIC DNA]</scope>
    <source>
        <strain evidence="14">JCM 9377</strain>
    </source>
</reference>
<feature type="transmembrane region" description="Helical" evidence="10">
    <location>
        <begin position="154"/>
        <end position="172"/>
    </location>
</feature>
<feature type="transmembrane region" description="Helical" evidence="10">
    <location>
        <begin position="400"/>
        <end position="417"/>
    </location>
</feature>
<dbReference type="EMBL" id="BAAAUV010000005">
    <property type="protein sequence ID" value="GAA3209207.1"/>
    <property type="molecule type" value="Genomic_DNA"/>
</dbReference>
<evidence type="ECO:0000313" key="14">
    <source>
        <dbReference type="Proteomes" id="UP001501237"/>
    </source>
</evidence>
<keyword evidence="4 10" id="KW-0328">Glycosyltransferase</keyword>
<evidence type="ECO:0000256" key="2">
    <source>
        <dbReference type="ARBA" id="ARBA00004922"/>
    </source>
</evidence>